<dbReference type="Proteomes" id="UP000196151">
    <property type="component" value="Chromosome"/>
</dbReference>
<dbReference type="GO" id="GO:0016791">
    <property type="term" value="F:phosphatase activity"/>
    <property type="evidence" value="ECO:0007669"/>
    <property type="project" value="TreeGrafter"/>
</dbReference>
<reference evidence="2" key="2">
    <citation type="submission" date="2017-05" db="EMBL/GenBank/DDBJ databases">
        <authorList>
            <consortium name="The Broad Institute Genomics Platform"/>
            <consortium name="The Broad Institute Genomic Center for Infectious Diseases"/>
            <person name="Earl A."/>
            <person name="Manson A."/>
            <person name="Schwartman J."/>
            <person name="Gilmore M."/>
            <person name="Abouelleil A."/>
            <person name="Cao P."/>
            <person name="Chapman S."/>
            <person name="Cusick C."/>
            <person name="Shea T."/>
            <person name="Young S."/>
            <person name="Neafsey D."/>
            <person name="Nusbaum C."/>
            <person name="Birren B."/>
        </authorList>
    </citation>
    <scope>NUCLEOTIDE SEQUENCE</scope>
    <source>
        <strain evidence="2">9D6_DIV0238</strain>
    </source>
</reference>
<proteinExistence type="predicted"/>
<evidence type="ECO:0008006" key="4">
    <source>
        <dbReference type="Google" id="ProtNLM"/>
    </source>
</evidence>
<dbReference type="EMBL" id="NIBQ01000001">
    <property type="protein sequence ID" value="OUZ35086.1"/>
    <property type="molecule type" value="Genomic_DNA"/>
</dbReference>
<dbReference type="EMBL" id="CP147246">
    <property type="protein sequence ID" value="WYJ95603.1"/>
    <property type="molecule type" value="Genomic_DNA"/>
</dbReference>
<name>A0A200JCZ7_9ENTE</name>
<evidence type="ECO:0000313" key="3">
    <source>
        <dbReference type="Proteomes" id="UP000196151"/>
    </source>
</evidence>
<sequence>MNVVFCDIDGTFQEMGQEIPQVNFDAIYALQKQGDHFVFISGRGFAQLEELMNQLDSECDMIFSNGGGHKLVGQPVEYNHCLPLDECKKAITILEDRNIFYHLHTNEGIILKPVENYEDNILALREKLAPMGDIGKQIMDFKENFFKTECNHVEDPLAYLVEHPEVKVMKIELMEASDAEHENLRRLLGSDTAYVFSSFTQCLEVVDPKSSKGYAINEFMSAYPDAVSYGIGDGENDLAMLEAVDVSLAVGNALDIVKEQCDRVIGDCADGGVGKFIFEELIK</sequence>
<dbReference type="PANTHER" id="PTHR10000">
    <property type="entry name" value="PHOSPHOSERINE PHOSPHATASE"/>
    <property type="match status" value="1"/>
</dbReference>
<keyword evidence="3" id="KW-1185">Reference proteome</keyword>
<dbReference type="OrthoDB" id="9806027at2"/>
<protein>
    <recommendedName>
        <fullName evidence="4">Cof-like hydrolase</fullName>
    </recommendedName>
</protein>
<dbReference type="InterPro" id="IPR023214">
    <property type="entry name" value="HAD_sf"/>
</dbReference>
<dbReference type="Gene3D" id="3.40.50.1000">
    <property type="entry name" value="HAD superfamily/HAD-like"/>
    <property type="match status" value="1"/>
</dbReference>
<dbReference type="RefSeq" id="WP_087639729.1">
    <property type="nucleotide sequence ID" value="NZ_CP147246.1"/>
</dbReference>
<dbReference type="Gene3D" id="3.30.1240.10">
    <property type="match status" value="1"/>
</dbReference>
<dbReference type="Pfam" id="PF08282">
    <property type="entry name" value="Hydrolase_3"/>
    <property type="match status" value="1"/>
</dbReference>
<reference evidence="1" key="1">
    <citation type="submission" date="2017-05" db="EMBL/GenBank/DDBJ databases">
        <title>The Genome Sequence of Enterococcus sp. 9D6_DIV0238.</title>
        <authorList>
            <consortium name="The Broad Institute Genomics Platform"/>
            <consortium name="The Broad Institute Genomic Center for Infectious Diseases"/>
            <person name="Earl A."/>
            <person name="Manson A."/>
            <person name="Schwartman J."/>
            <person name="Gilmore M."/>
            <person name="Abouelleil A."/>
            <person name="Cao P."/>
            <person name="Chapman S."/>
            <person name="Cusick C."/>
            <person name="Shea T."/>
            <person name="Young S."/>
            <person name="Neafsey D."/>
            <person name="Nusbaum C."/>
            <person name="Birren B."/>
        </authorList>
    </citation>
    <scope>NUCLEOTIDE SEQUENCE [LARGE SCALE GENOMIC DNA]</scope>
    <source>
        <strain evidence="1">9D6_DIV0238</strain>
    </source>
</reference>
<accession>A0A200JCZ7</accession>
<dbReference type="InterPro" id="IPR036412">
    <property type="entry name" value="HAD-like_sf"/>
</dbReference>
<reference evidence="2" key="3">
    <citation type="submission" date="2024-03" db="EMBL/GenBank/DDBJ databases">
        <title>The Genome Sequence of Enterococcus sp. DIV0238c.</title>
        <authorList>
            <consortium name="The Broad Institute Genomics Platform"/>
            <consortium name="The Broad Institute Microbial Omics Core"/>
            <consortium name="The Broad Institute Genomic Center for Infectious Diseases"/>
            <person name="Earl A."/>
            <person name="Manson A."/>
            <person name="Gilmore M."/>
            <person name="Schwartman J."/>
            <person name="Shea T."/>
            <person name="Abouelleil A."/>
            <person name="Cao P."/>
            <person name="Chapman S."/>
            <person name="Cusick C."/>
            <person name="Young S."/>
            <person name="Neafsey D."/>
            <person name="Nusbaum C."/>
            <person name="Birren B."/>
        </authorList>
    </citation>
    <scope>NUCLEOTIDE SEQUENCE</scope>
    <source>
        <strain evidence="2">9D6_DIV0238</strain>
    </source>
</reference>
<dbReference type="SUPFAM" id="SSF56784">
    <property type="entry name" value="HAD-like"/>
    <property type="match status" value="1"/>
</dbReference>
<dbReference type="GO" id="GO:0000287">
    <property type="term" value="F:magnesium ion binding"/>
    <property type="evidence" value="ECO:0007669"/>
    <property type="project" value="TreeGrafter"/>
</dbReference>
<dbReference type="GO" id="GO:0005829">
    <property type="term" value="C:cytosol"/>
    <property type="evidence" value="ECO:0007669"/>
    <property type="project" value="TreeGrafter"/>
</dbReference>
<dbReference type="AlphaFoldDB" id="A0A200JCZ7"/>
<organism evidence="1">
    <name type="scientific">Candidatus Enterococcus dunnyi</name>
    <dbReference type="NCBI Taxonomy" id="1834192"/>
    <lineage>
        <taxon>Bacteria</taxon>
        <taxon>Bacillati</taxon>
        <taxon>Bacillota</taxon>
        <taxon>Bacilli</taxon>
        <taxon>Lactobacillales</taxon>
        <taxon>Enterococcaceae</taxon>
        <taxon>Enterococcus</taxon>
    </lineage>
</organism>
<evidence type="ECO:0000313" key="1">
    <source>
        <dbReference type="EMBL" id="OUZ35086.1"/>
    </source>
</evidence>
<gene>
    <name evidence="1" type="ORF">A5889_000561</name>
    <name evidence="2" type="ORF">A5889_003151</name>
</gene>
<evidence type="ECO:0000313" key="2">
    <source>
        <dbReference type="EMBL" id="WYJ95603.1"/>
    </source>
</evidence>
<dbReference type="PANTHER" id="PTHR10000:SF8">
    <property type="entry name" value="HAD SUPERFAMILY HYDROLASE-LIKE, TYPE 3"/>
    <property type="match status" value="1"/>
</dbReference>